<feature type="transmembrane region" description="Helical" evidence="1">
    <location>
        <begin position="270"/>
        <end position="289"/>
    </location>
</feature>
<dbReference type="AlphaFoldDB" id="A0AAU9CPV8"/>
<feature type="transmembrane region" description="Helical" evidence="1">
    <location>
        <begin position="309"/>
        <end position="337"/>
    </location>
</feature>
<keyword evidence="3" id="KW-1185">Reference proteome</keyword>
<keyword evidence="1" id="KW-0812">Transmembrane</keyword>
<feature type="transmembrane region" description="Helical" evidence="1">
    <location>
        <begin position="570"/>
        <end position="594"/>
    </location>
</feature>
<feature type="transmembrane region" description="Helical" evidence="1">
    <location>
        <begin position="614"/>
        <end position="636"/>
    </location>
</feature>
<keyword evidence="1" id="KW-0472">Membrane</keyword>
<name>A0AAU9CPV8_9LACO</name>
<protein>
    <submittedName>
        <fullName evidence="2">Bacteriocin-associated integral membrane protein</fullName>
    </submittedName>
</protein>
<keyword evidence="1" id="KW-1133">Transmembrane helix</keyword>
<dbReference type="InterPro" id="IPR006541">
    <property type="entry name" value="Bacteriocin_ass"/>
</dbReference>
<feature type="transmembrane region" description="Helical" evidence="1">
    <location>
        <begin position="199"/>
        <end position="220"/>
    </location>
</feature>
<evidence type="ECO:0000313" key="3">
    <source>
        <dbReference type="Proteomes" id="UP001321804"/>
    </source>
</evidence>
<dbReference type="Proteomes" id="UP001321804">
    <property type="component" value="Chromosome"/>
</dbReference>
<sequence length="673" mass="78547">MLKKILKLGLFVLLMSIIFGMFLYDVEQYSIRKVNNFFEYTNNYSPIKTFGKISNVEENKKFTKIIKDVSKENNLFFLKRVVNESYSIKEGINFSFLPFEEITLYTPNVKKNRKYQPPLGISTLSIESIDSDKAVKELEGQFFLKTMNRNKYNKAINEIRERFNEEFKTNYSFNDFADFEKKQSFQLGIDTDMYNIKEYLKIGIIFLFVMLSFWVVSSRVKIKILRSNGYSLISIANNLIGKRFFGIIIVILALIEIFTRMNNLGFLSSIFKLLFVVYLWIIFMLTLTVKLNKKNGKTSLWLNNGIPIVVKTIFLILLVVASLDLTSIIVTASGLSLEKEVPQEIRKDNYYVYFPIVVGKNSLEFEHDHNYENKGKPEIYRFLNKKGSLIVNIKGYEFEANQIFGRDIKLNPNYLKKFALYDVNGNRVQIKESEKKRILLIPERIKKNHSELEKIKKYYYQDLKKFENKQTKIIYIKDNQPIYTFVPKKPWIDDYPILNILTTSNSSEFERESFNGDEYPPLKVKTKGLSMTKLKSLIKKNNLKDNLLSFIPFEKAEVTLIKQLSGSFTYLISSFMLTFFSFVIVCVLTTIYYFNSNERKFHLLRLNGYSFFGTYNQVFFGIIGEIALGILLTTIMSKLSKELVINMLVAILLDFLIVCVTLLIIEKKNQGGI</sequence>
<reference evidence="2 3" key="1">
    <citation type="journal article" date="2023" name="Microbiol. Spectr.">
        <title>Symbiosis of Carpenter Bees with Uncharacterized Lactic Acid Bacteria Showing NAD Auxotrophy.</title>
        <authorList>
            <person name="Kawasaki S."/>
            <person name="Ozawa K."/>
            <person name="Mori T."/>
            <person name="Yamamoto A."/>
            <person name="Ito M."/>
            <person name="Ohkuma M."/>
            <person name="Sakamoto M."/>
            <person name="Matsutani M."/>
        </authorList>
    </citation>
    <scope>NUCLEOTIDE SEQUENCE [LARGE SCALE GENOMIC DNA]</scope>
    <source>
        <strain evidence="2 3">KimC2</strain>
    </source>
</reference>
<dbReference type="KEGG" id="xak:KIMC2_05410"/>
<feature type="transmembrane region" description="Helical" evidence="1">
    <location>
        <begin position="643"/>
        <end position="665"/>
    </location>
</feature>
<dbReference type="RefSeq" id="WP_317697785.1">
    <property type="nucleotide sequence ID" value="NZ_AP026801.1"/>
</dbReference>
<feature type="transmembrane region" description="Helical" evidence="1">
    <location>
        <begin position="240"/>
        <end position="258"/>
    </location>
</feature>
<dbReference type="EMBL" id="AP026801">
    <property type="protein sequence ID" value="BDR55979.1"/>
    <property type="molecule type" value="Genomic_DNA"/>
</dbReference>
<dbReference type="Pfam" id="PF07242">
    <property type="entry name" value="DUF1430"/>
    <property type="match status" value="1"/>
</dbReference>
<gene>
    <name evidence="2" type="ORF">KIMC2_05410</name>
</gene>
<evidence type="ECO:0000313" key="2">
    <source>
        <dbReference type="EMBL" id="BDR55979.1"/>
    </source>
</evidence>
<feature type="transmembrane region" description="Helical" evidence="1">
    <location>
        <begin position="6"/>
        <end position="24"/>
    </location>
</feature>
<evidence type="ECO:0000256" key="1">
    <source>
        <dbReference type="SAM" id="Phobius"/>
    </source>
</evidence>
<accession>A0AAU9CPV8</accession>
<proteinExistence type="predicted"/>
<organism evidence="2 3">
    <name type="scientific">Xylocopilactobacillus apis</name>
    <dbReference type="NCBI Taxonomy" id="2932183"/>
    <lineage>
        <taxon>Bacteria</taxon>
        <taxon>Bacillati</taxon>
        <taxon>Bacillota</taxon>
        <taxon>Bacilli</taxon>
        <taxon>Lactobacillales</taxon>
        <taxon>Lactobacillaceae</taxon>
        <taxon>Xylocopilactobacillus</taxon>
    </lineage>
</organism>